<dbReference type="Proteomes" id="UP000095544">
    <property type="component" value="Unassembled WGS sequence"/>
</dbReference>
<protein>
    <recommendedName>
        <fullName evidence="3">Phage gp6-like head-tail connector protein</fullName>
    </recommendedName>
</protein>
<reference evidence="1 2" key="1">
    <citation type="submission" date="2015-09" db="EMBL/GenBank/DDBJ databases">
        <authorList>
            <consortium name="Pathogen Informatics"/>
        </authorList>
    </citation>
    <scope>NUCLEOTIDE SEQUENCE [LARGE SCALE GENOMIC DNA]</scope>
    <source>
        <strain evidence="1 2">2789STDY5834876</strain>
    </source>
</reference>
<dbReference type="AlphaFoldDB" id="A0A174L8T6"/>
<organism evidence="1 2">
    <name type="scientific">Faecalicatena contorta</name>
    <dbReference type="NCBI Taxonomy" id="39482"/>
    <lineage>
        <taxon>Bacteria</taxon>
        <taxon>Bacillati</taxon>
        <taxon>Bacillota</taxon>
        <taxon>Clostridia</taxon>
        <taxon>Lachnospirales</taxon>
        <taxon>Lachnospiraceae</taxon>
        <taxon>Faecalicatena</taxon>
    </lineage>
</organism>
<proteinExistence type="predicted"/>
<evidence type="ECO:0000313" key="1">
    <source>
        <dbReference type="EMBL" id="CUP20682.1"/>
    </source>
</evidence>
<name>A0A174L8T6_9FIRM</name>
<dbReference type="EMBL" id="CYZU01000066">
    <property type="protein sequence ID" value="CUP20682.1"/>
    <property type="molecule type" value="Genomic_DNA"/>
</dbReference>
<dbReference type="STRING" id="39482.ERS852491_04550"/>
<evidence type="ECO:0008006" key="3">
    <source>
        <dbReference type="Google" id="ProtNLM"/>
    </source>
</evidence>
<gene>
    <name evidence="1" type="ORF">ERS852491_04550</name>
</gene>
<dbReference type="RefSeq" id="WP_055155044.1">
    <property type="nucleotide sequence ID" value="NZ_CYZU01000066.1"/>
</dbReference>
<accession>A0A174L8T6</accession>
<evidence type="ECO:0000313" key="2">
    <source>
        <dbReference type="Proteomes" id="UP000095544"/>
    </source>
</evidence>
<sequence>MTAYVEYEFYANDYLNGKQNVIDEKDFSYWAFMASAEIARNTFNRIDTAAIPDEARYCCCEIAEKLCAFEKMKDDSGRILQSYGNDGETGTYMAGDMTENAVNNSIHKIIRKWLGNTGLLYCGV</sequence>
<dbReference type="OrthoDB" id="2060071at2"/>